<protein>
    <submittedName>
        <fullName evidence="1">Uncharacterized protein</fullName>
    </submittedName>
</protein>
<dbReference type="RefSeq" id="WP_182857168.1">
    <property type="nucleotide sequence ID" value="NZ_WMLF01000362.1"/>
</dbReference>
<dbReference type="EMBL" id="WMLF01000362">
    <property type="protein sequence ID" value="MBB1245877.1"/>
    <property type="molecule type" value="Genomic_DNA"/>
</dbReference>
<keyword evidence="2" id="KW-1185">Reference proteome</keyword>
<comment type="caution">
    <text evidence="1">The sequence shown here is derived from an EMBL/GenBank/DDBJ whole genome shotgun (WGS) entry which is preliminary data.</text>
</comment>
<evidence type="ECO:0000313" key="1">
    <source>
        <dbReference type="EMBL" id="MBB1245877.1"/>
    </source>
</evidence>
<organism evidence="1 2">
    <name type="scientific">Streptomyces durbertensis</name>
    <dbReference type="NCBI Taxonomy" id="2448886"/>
    <lineage>
        <taxon>Bacteria</taxon>
        <taxon>Bacillati</taxon>
        <taxon>Actinomycetota</taxon>
        <taxon>Actinomycetes</taxon>
        <taxon>Kitasatosporales</taxon>
        <taxon>Streptomycetaceae</taxon>
        <taxon>Streptomyces</taxon>
    </lineage>
</organism>
<accession>A0ABR6EKN3</accession>
<evidence type="ECO:0000313" key="2">
    <source>
        <dbReference type="Proteomes" id="UP000766698"/>
    </source>
</evidence>
<proteinExistence type="predicted"/>
<name>A0ABR6EKN3_9ACTN</name>
<reference evidence="2" key="1">
    <citation type="journal article" date="2020" name="Syst. Appl. Microbiol.">
        <title>Streptomyces alkaliterrae sp. nov., isolated from an alkaline soil, and emended descriptions of Streptomyces alkaliphilus, Streptomyces calidiresistens and Streptomyces durbertensis.</title>
        <authorList>
            <person name="Swiecimska M."/>
            <person name="Golinska P."/>
            <person name="Nouioui I."/>
            <person name="Wypij M."/>
            <person name="Rai M."/>
            <person name="Sangal V."/>
            <person name="Goodfellow M."/>
        </authorList>
    </citation>
    <scope>NUCLEOTIDE SEQUENCE [LARGE SCALE GENOMIC DNA]</scope>
    <source>
        <strain evidence="2">DSM 104538</strain>
    </source>
</reference>
<dbReference type="Proteomes" id="UP000766698">
    <property type="component" value="Unassembled WGS sequence"/>
</dbReference>
<gene>
    <name evidence="1" type="ORF">GL263_20320</name>
</gene>
<sequence length="172" mass="19550">MRKRKIAGIAFGALFFAASAPGVAFVMDYAPEWVFGVFMFGSLLLGHKYYRLVWVDDLGDFGLPVEETLTVEDIERNAAKIQNLLSLITERDFSEGRYSLGYRREDVDDFLRRLAVYLDQGGPAISTSWIRRKQFPWAVRGAGYRQEDVQILLARIANDIDYIIASGARDSR</sequence>